<feature type="coiled-coil region" evidence="8">
    <location>
        <begin position="383"/>
        <end position="421"/>
    </location>
</feature>
<reference evidence="13 14" key="1">
    <citation type="submission" date="2023-07" db="EMBL/GenBank/DDBJ databases">
        <title>Sorghum-associated microbial communities from plants grown in Nebraska, USA.</title>
        <authorList>
            <person name="Schachtman D."/>
        </authorList>
    </citation>
    <scope>NUCLEOTIDE SEQUENCE [LARGE SCALE GENOMIC DNA]</scope>
    <source>
        <strain evidence="13 14">BE316</strain>
    </source>
</reference>
<evidence type="ECO:0000256" key="5">
    <source>
        <dbReference type="ARBA" id="ARBA00022989"/>
    </source>
</evidence>
<keyword evidence="3" id="KW-1003">Cell membrane</keyword>
<protein>
    <recommendedName>
        <fullName evidence="2">diguanylate cyclase</fullName>
        <ecNumber evidence="2">2.7.7.65</ecNumber>
    </recommendedName>
</protein>
<feature type="region of interest" description="Disordered" evidence="9">
    <location>
        <begin position="1"/>
        <end position="23"/>
    </location>
</feature>
<dbReference type="NCBIfam" id="TIGR00254">
    <property type="entry name" value="GGDEF"/>
    <property type="match status" value="1"/>
</dbReference>
<dbReference type="Pfam" id="PF02743">
    <property type="entry name" value="dCache_1"/>
    <property type="match status" value="1"/>
</dbReference>
<evidence type="ECO:0000256" key="6">
    <source>
        <dbReference type="ARBA" id="ARBA00023136"/>
    </source>
</evidence>
<evidence type="ECO:0000256" key="8">
    <source>
        <dbReference type="SAM" id="Coils"/>
    </source>
</evidence>
<evidence type="ECO:0000256" key="2">
    <source>
        <dbReference type="ARBA" id="ARBA00012528"/>
    </source>
</evidence>
<evidence type="ECO:0000256" key="4">
    <source>
        <dbReference type="ARBA" id="ARBA00022692"/>
    </source>
</evidence>
<comment type="catalytic activity">
    <reaction evidence="7">
        <text>2 GTP = 3',3'-c-di-GMP + 2 diphosphate</text>
        <dbReference type="Rhea" id="RHEA:24898"/>
        <dbReference type="ChEBI" id="CHEBI:33019"/>
        <dbReference type="ChEBI" id="CHEBI:37565"/>
        <dbReference type="ChEBI" id="CHEBI:58805"/>
        <dbReference type="EC" id="2.7.7.65"/>
    </reaction>
</comment>
<evidence type="ECO:0000259" key="12">
    <source>
        <dbReference type="PROSITE" id="PS50887"/>
    </source>
</evidence>
<feature type="transmembrane region" description="Helical" evidence="10">
    <location>
        <begin position="31"/>
        <end position="50"/>
    </location>
</feature>
<comment type="subcellular location">
    <subcellularLocation>
        <location evidence="1">Cell membrane</location>
        <topology evidence="1">Multi-pass membrane protein</topology>
    </subcellularLocation>
</comment>
<dbReference type="CDD" id="cd01949">
    <property type="entry name" value="GGDEF"/>
    <property type="match status" value="1"/>
</dbReference>
<evidence type="ECO:0000256" key="10">
    <source>
        <dbReference type="SAM" id="Phobius"/>
    </source>
</evidence>
<feature type="domain" description="GGDEF" evidence="12">
    <location>
        <begin position="453"/>
        <end position="584"/>
    </location>
</feature>
<feature type="transmembrane region" description="Helical" evidence="10">
    <location>
        <begin position="315"/>
        <end position="334"/>
    </location>
</feature>
<keyword evidence="6 10" id="KW-0472">Membrane</keyword>
<evidence type="ECO:0000313" key="13">
    <source>
        <dbReference type="EMBL" id="MDR7333029.1"/>
    </source>
</evidence>
<comment type="caution">
    <text evidence="13">The sequence shown here is derived from an EMBL/GenBank/DDBJ whole genome shotgun (WGS) entry which is preliminary data.</text>
</comment>
<evidence type="ECO:0000256" key="7">
    <source>
        <dbReference type="ARBA" id="ARBA00034247"/>
    </source>
</evidence>
<dbReference type="Pfam" id="PF00990">
    <property type="entry name" value="GGDEF"/>
    <property type="match status" value="1"/>
</dbReference>
<proteinExistence type="predicted"/>
<dbReference type="SMART" id="SM00267">
    <property type="entry name" value="GGDEF"/>
    <property type="match status" value="1"/>
</dbReference>
<dbReference type="PANTHER" id="PTHR45138:SF9">
    <property type="entry name" value="DIGUANYLATE CYCLASE DGCM-RELATED"/>
    <property type="match status" value="1"/>
</dbReference>
<evidence type="ECO:0000313" key="14">
    <source>
        <dbReference type="Proteomes" id="UP001180825"/>
    </source>
</evidence>
<dbReference type="CDD" id="cd12914">
    <property type="entry name" value="PDC1_DGC_like"/>
    <property type="match status" value="1"/>
</dbReference>
<dbReference type="EC" id="2.7.7.65" evidence="2"/>
<organism evidence="13 14">
    <name type="scientific">Roseateles asaccharophilus</name>
    <dbReference type="NCBI Taxonomy" id="582607"/>
    <lineage>
        <taxon>Bacteria</taxon>
        <taxon>Pseudomonadati</taxon>
        <taxon>Pseudomonadota</taxon>
        <taxon>Betaproteobacteria</taxon>
        <taxon>Burkholderiales</taxon>
        <taxon>Sphaerotilaceae</taxon>
        <taxon>Roseateles</taxon>
    </lineage>
</organism>
<feature type="domain" description="HAMP" evidence="11">
    <location>
        <begin position="335"/>
        <end position="388"/>
    </location>
</feature>
<dbReference type="InterPro" id="IPR050469">
    <property type="entry name" value="Diguanylate_Cyclase"/>
</dbReference>
<evidence type="ECO:0000256" key="9">
    <source>
        <dbReference type="SAM" id="MobiDB-lite"/>
    </source>
</evidence>
<dbReference type="InterPro" id="IPR003660">
    <property type="entry name" value="HAMP_dom"/>
</dbReference>
<dbReference type="InterPro" id="IPR043128">
    <property type="entry name" value="Rev_trsase/Diguanyl_cyclase"/>
</dbReference>
<dbReference type="InterPro" id="IPR033479">
    <property type="entry name" value="dCache_1"/>
</dbReference>
<evidence type="ECO:0000256" key="1">
    <source>
        <dbReference type="ARBA" id="ARBA00004651"/>
    </source>
</evidence>
<keyword evidence="8" id="KW-0175">Coiled coil</keyword>
<dbReference type="Gene3D" id="3.30.70.270">
    <property type="match status" value="1"/>
</dbReference>
<dbReference type="EMBL" id="JAVDXV010000003">
    <property type="protein sequence ID" value="MDR7333029.1"/>
    <property type="molecule type" value="Genomic_DNA"/>
</dbReference>
<keyword evidence="5 10" id="KW-1133">Transmembrane helix</keyword>
<dbReference type="InterPro" id="IPR029787">
    <property type="entry name" value="Nucleotide_cyclase"/>
</dbReference>
<sequence>MIDTQDASPTSPSPSPASAPGRRLPTLRSQLSLWVGGLSLAVLTLVGGYLGKLATDELFTAQQAAVRATAQAAAELLATQLRDRERQIELLSVAPHLVNGRLDSQEVRDSLDRRQALHDEFAWLGVVAPDGTVLQATGGMLTGRSVAQRDWFIAARERVFVGDVHEAKLLATMLPALPNGEPTRFIDFAAPIRDSDGRLLGVVGAHAHWRWVTGLVDGVVRRQLPGSGIDALILDRQGRLLYPEALKAAQASGAAVLPKPENGRFDGELVFDGKPYLASEATLQLRTNAELGWRIVARQPMEQAMRPVSALRRELVLLGVLAATALALTALLLARRFSRPVEQLARIAARVETERRVPDFPEQPGVRELDGLSRAMQSMARSLLQTEKDLQAANATLETQVQQRTAELQAANAKLEHLATRDPLTGLHNRRSLDARLAEAQALDRRYGRQNGRVHGLLLVDVDHFKRINDSFGHPTGDAVLRQLAELLQSCVRVTDVAARFGGEEFAVLLPELAGPLEAVMAAEKIRTAVEAATFPQVGKITVSVGVSLASPDDLELAPLIARSDAALYVAKRGGRNAVVLKEAGAA</sequence>
<dbReference type="PANTHER" id="PTHR45138">
    <property type="entry name" value="REGULATORY COMPONENTS OF SENSORY TRANSDUCTION SYSTEM"/>
    <property type="match status" value="1"/>
</dbReference>
<dbReference type="Proteomes" id="UP001180825">
    <property type="component" value="Unassembled WGS sequence"/>
</dbReference>
<keyword evidence="4 10" id="KW-0812">Transmembrane</keyword>
<gene>
    <name evidence="13" type="ORF">J2X21_002162</name>
</gene>
<dbReference type="SUPFAM" id="SSF55073">
    <property type="entry name" value="Nucleotide cyclase"/>
    <property type="match status" value="1"/>
</dbReference>
<evidence type="ECO:0000256" key="3">
    <source>
        <dbReference type="ARBA" id="ARBA00022475"/>
    </source>
</evidence>
<dbReference type="Gene3D" id="6.10.340.10">
    <property type="match status" value="1"/>
</dbReference>
<dbReference type="Gene3D" id="3.30.450.20">
    <property type="entry name" value="PAS domain"/>
    <property type="match status" value="1"/>
</dbReference>
<accession>A0ABU2A742</accession>
<name>A0ABU2A742_9BURK</name>
<keyword evidence="14" id="KW-1185">Reference proteome</keyword>
<dbReference type="RefSeq" id="WP_404666536.1">
    <property type="nucleotide sequence ID" value="NZ_JBIYEZ010000001.1"/>
</dbReference>
<dbReference type="PROSITE" id="PS50885">
    <property type="entry name" value="HAMP"/>
    <property type="match status" value="1"/>
</dbReference>
<dbReference type="PROSITE" id="PS50887">
    <property type="entry name" value="GGDEF"/>
    <property type="match status" value="1"/>
</dbReference>
<dbReference type="InterPro" id="IPR000160">
    <property type="entry name" value="GGDEF_dom"/>
</dbReference>
<evidence type="ECO:0000259" key="11">
    <source>
        <dbReference type="PROSITE" id="PS50885"/>
    </source>
</evidence>